<dbReference type="SMART" id="SM00562">
    <property type="entry name" value="NDK"/>
    <property type="match status" value="2"/>
</dbReference>
<keyword evidence="11" id="KW-0418">Kinase</keyword>
<dbReference type="Gene3D" id="3.30.70.141">
    <property type="entry name" value="Nucleoside diphosphate kinase-like domain"/>
    <property type="match status" value="2"/>
</dbReference>
<dbReference type="GO" id="GO:0016787">
    <property type="term" value="F:hydrolase activity"/>
    <property type="evidence" value="ECO:0007669"/>
    <property type="project" value="UniProtKB-KW"/>
</dbReference>
<evidence type="ECO:0000256" key="6">
    <source>
        <dbReference type="ARBA" id="ARBA00023273"/>
    </source>
</evidence>
<dbReference type="InterPro" id="IPR034907">
    <property type="entry name" value="NDK-like_dom"/>
</dbReference>
<feature type="binding site" evidence="9">
    <location>
        <position position="173"/>
    </location>
    <ligand>
        <name>ATP</name>
        <dbReference type="ChEBI" id="CHEBI:30616"/>
    </ligand>
</feature>
<dbReference type="AlphaFoldDB" id="A0AAU9JKX0"/>
<evidence type="ECO:0000256" key="10">
    <source>
        <dbReference type="RuleBase" id="RU004011"/>
    </source>
</evidence>
<keyword evidence="8 11" id="KW-0547">Nucleotide-binding</keyword>
<feature type="binding site" evidence="9">
    <location>
        <position position="99"/>
    </location>
    <ligand>
        <name>ATP</name>
        <dbReference type="ChEBI" id="CHEBI:30616"/>
    </ligand>
</feature>
<dbReference type="InterPro" id="IPR011410">
    <property type="entry name" value="NDPK7"/>
</dbReference>
<dbReference type="GO" id="GO:0006183">
    <property type="term" value="P:GTP biosynthetic process"/>
    <property type="evidence" value="ECO:0007669"/>
    <property type="project" value="InterPro"/>
</dbReference>
<evidence type="ECO:0000256" key="5">
    <source>
        <dbReference type="ARBA" id="ARBA00023212"/>
    </source>
</evidence>
<comment type="caution">
    <text evidence="14">The sequence shown here is derived from an EMBL/GenBank/DDBJ whole genome shotgun (WGS) entry which is preliminary data.</text>
</comment>
<keyword evidence="3" id="KW-0963">Cytoplasm</keyword>
<feature type="domain" description="DM10" evidence="13">
    <location>
        <begin position="3"/>
        <end position="91"/>
    </location>
</feature>
<dbReference type="GO" id="GO:0006228">
    <property type="term" value="P:UTP biosynthetic process"/>
    <property type="evidence" value="ECO:0007669"/>
    <property type="project" value="InterPro"/>
</dbReference>
<dbReference type="GO" id="GO:0004550">
    <property type="term" value="F:nucleoside diphosphate kinase activity"/>
    <property type="evidence" value="ECO:0007669"/>
    <property type="project" value="UniProtKB-EC"/>
</dbReference>
<feature type="region of interest" description="Disordered" evidence="12">
    <location>
        <begin position="177"/>
        <end position="211"/>
    </location>
</feature>
<dbReference type="InterPro" id="IPR036850">
    <property type="entry name" value="NDK-like_dom_sf"/>
</dbReference>
<dbReference type="Proteomes" id="UP001162131">
    <property type="component" value="Unassembled WGS sequence"/>
</dbReference>
<dbReference type="GO" id="GO:0005524">
    <property type="term" value="F:ATP binding"/>
    <property type="evidence" value="ECO:0007669"/>
    <property type="project" value="UniProtKB-KW"/>
</dbReference>
<dbReference type="PANTHER" id="PTHR43109:SF2">
    <property type="entry name" value="NUCLEOSIDE DIPHOSPHATE KINASE 7"/>
    <property type="match status" value="1"/>
</dbReference>
<proteinExistence type="inferred from homology"/>
<dbReference type="EMBL" id="CAJZBQ010000044">
    <property type="protein sequence ID" value="CAG9327550.1"/>
    <property type="molecule type" value="Genomic_DNA"/>
</dbReference>
<feature type="active site" description="Pros-phosphohistidine intermediate" evidence="7 9">
    <location>
        <position position="206"/>
    </location>
</feature>
<evidence type="ECO:0000256" key="3">
    <source>
        <dbReference type="ARBA" id="ARBA00022490"/>
    </source>
</evidence>
<keyword evidence="8 11" id="KW-0067">ATP-binding</keyword>
<feature type="binding site" evidence="9">
    <location>
        <position position="179"/>
    </location>
    <ligand>
        <name>ATP</name>
        <dbReference type="ChEBI" id="CHEBI:30616"/>
    </ligand>
</feature>
<dbReference type="GO" id="GO:0006241">
    <property type="term" value="P:CTP biosynthetic process"/>
    <property type="evidence" value="ECO:0007669"/>
    <property type="project" value="InterPro"/>
</dbReference>
<feature type="binding site" evidence="9">
    <location>
        <position position="203"/>
    </location>
    <ligand>
        <name>ATP</name>
        <dbReference type="ChEBI" id="CHEBI:30616"/>
    </ligand>
</feature>
<evidence type="ECO:0000256" key="12">
    <source>
        <dbReference type="SAM" id="MobiDB-lite"/>
    </source>
</evidence>
<dbReference type="GO" id="GO:0005879">
    <property type="term" value="C:axonemal microtubule"/>
    <property type="evidence" value="ECO:0007669"/>
    <property type="project" value="TreeGrafter"/>
</dbReference>
<dbReference type="FunFam" id="3.30.70.141:FF:000010">
    <property type="entry name" value="Nucleoside diphosphate kinase 7"/>
    <property type="match status" value="1"/>
</dbReference>
<dbReference type="FunFam" id="3.30.70.141:FF:000004">
    <property type="entry name" value="Nucleoside diphosphate kinase 7"/>
    <property type="match status" value="1"/>
</dbReference>
<dbReference type="InterPro" id="IPR001564">
    <property type="entry name" value="Nucleoside_diP_kinase"/>
</dbReference>
<protein>
    <recommendedName>
        <fullName evidence="11">Nucleoside diphosphate kinase</fullName>
        <ecNumber evidence="11">2.7.4.6</ecNumber>
    </recommendedName>
</protein>
<comment type="catalytic activity">
    <reaction evidence="11">
        <text>a 2'-deoxyribonucleoside 5'-diphosphate + ATP = a 2'-deoxyribonucleoside 5'-triphosphate + ADP</text>
        <dbReference type="Rhea" id="RHEA:44640"/>
        <dbReference type="ChEBI" id="CHEBI:30616"/>
        <dbReference type="ChEBI" id="CHEBI:61560"/>
        <dbReference type="ChEBI" id="CHEBI:73316"/>
        <dbReference type="ChEBI" id="CHEBI:456216"/>
        <dbReference type="EC" id="2.7.4.6"/>
    </reaction>
</comment>
<evidence type="ECO:0000259" key="13">
    <source>
        <dbReference type="PROSITE" id="PS51336"/>
    </source>
</evidence>
<feature type="active site" description="Pros-phosphohistidine intermediate" evidence="9">
    <location>
        <position position="348"/>
    </location>
</feature>
<feature type="binding site" evidence="9">
    <location>
        <position position="145"/>
    </location>
    <ligand>
        <name>ATP</name>
        <dbReference type="ChEBI" id="CHEBI:30616"/>
    </ligand>
</feature>
<dbReference type="PANTHER" id="PTHR43109">
    <property type="entry name" value="NUCLEOSIDE DIPHOSPHATE KINASE 7"/>
    <property type="match status" value="1"/>
</dbReference>
<evidence type="ECO:0000256" key="1">
    <source>
        <dbReference type="ARBA" id="ARBA00004138"/>
    </source>
</evidence>
<comment type="subcellular location">
    <subcellularLocation>
        <location evidence="1">Cell projection</location>
        <location evidence="1">Cilium</location>
    </subcellularLocation>
    <subcellularLocation>
        <location evidence="2">Cytoplasm</location>
        <location evidence="2">Cytoskeleton</location>
    </subcellularLocation>
</comment>
<name>A0AAU9JKX0_9CILI</name>
<reference evidence="14" key="1">
    <citation type="submission" date="2021-09" db="EMBL/GenBank/DDBJ databases">
        <authorList>
            <consortium name="AG Swart"/>
            <person name="Singh M."/>
            <person name="Singh A."/>
            <person name="Seah K."/>
            <person name="Emmerich C."/>
        </authorList>
    </citation>
    <scope>NUCLEOTIDE SEQUENCE</scope>
    <source>
        <strain evidence="14">ATCC30299</strain>
    </source>
</reference>
<keyword evidence="15" id="KW-1185">Reference proteome</keyword>
<dbReference type="PRINTS" id="PR01243">
    <property type="entry name" value="NUCDPKINASE"/>
</dbReference>
<evidence type="ECO:0000256" key="7">
    <source>
        <dbReference type="PIRSR" id="PIRSR036503-50"/>
    </source>
</evidence>
<evidence type="ECO:0000256" key="8">
    <source>
        <dbReference type="PIRSR" id="PIRSR036503-51"/>
    </source>
</evidence>
<evidence type="ECO:0000256" key="11">
    <source>
        <dbReference type="RuleBase" id="RU004013"/>
    </source>
</evidence>
<feature type="binding site" evidence="9">
    <location>
        <position position="193"/>
    </location>
    <ligand>
        <name>ATP</name>
        <dbReference type="ChEBI" id="CHEBI:30616"/>
    </ligand>
</feature>
<keyword evidence="6" id="KW-0966">Cell projection</keyword>
<accession>A0AAU9JKX0</accession>
<sequence length="370" mass="41823">MASEERFVFVVDWFDQAASLIRKYQLTYFCVDNSIEMYDLKNRRVFLKRCQYPSLALSDLYLQATITIFSRQLKVVDYGDVFSRSRFEAERGRTFAMIKPDAYNHIGKIVDRILEAGFRISNIRMVRFSTENARQFYAEHAGKPFYDGLVGFMSSDVVVGMELVAVDAVPKWRSLMGPTNSNTARNDAPTSIRATFGTDGQRNATHGSDSPASANREINFFFSIPSNTAALNNCTCCVIKPHAIQNAGKIIDMILSEGFEISALKMIHLDKPSAEEFLDVYKNILPEFVSLVDQLISGPCICLEIRQENVVQSFRDLCGPLDPEIARHLRPNTIRARYGVDRVQNAVHCTDLPEDGVLECEYFFRVLAGN</sequence>
<evidence type="ECO:0000313" key="15">
    <source>
        <dbReference type="Proteomes" id="UP001162131"/>
    </source>
</evidence>
<comment type="caution">
    <text evidence="9">Lacks conserved residue(s) required for the propagation of feature annotation.</text>
</comment>
<dbReference type="Pfam" id="PF25364">
    <property type="entry name" value="PH_NDK7_N"/>
    <property type="match status" value="1"/>
</dbReference>
<dbReference type="Pfam" id="PF00334">
    <property type="entry name" value="NDK"/>
    <property type="match status" value="2"/>
</dbReference>
<dbReference type="InterPro" id="IPR057579">
    <property type="entry name" value="DM10_NDK7"/>
</dbReference>
<gene>
    <name evidence="14" type="ORF">BSTOLATCC_MIC44183</name>
</gene>
<dbReference type="PROSITE" id="PS51336">
    <property type="entry name" value="DM10"/>
    <property type="match status" value="1"/>
</dbReference>
<dbReference type="PIRSF" id="PIRSF036503">
    <property type="entry name" value="NDK7"/>
    <property type="match status" value="1"/>
</dbReference>
<keyword evidence="11" id="KW-0808">Transferase</keyword>
<dbReference type="CDD" id="cd04412">
    <property type="entry name" value="NDPk7B"/>
    <property type="match status" value="1"/>
</dbReference>
<dbReference type="InterPro" id="IPR037993">
    <property type="entry name" value="NDPk7B"/>
</dbReference>
<comment type="similarity">
    <text evidence="9 10">Belongs to the NDK family.</text>
</comment>
<keyword evidence="4" id="KW-0378">Hydrolase</keyword>
<evidence type="ECO:0000256" key="9">
    <source>
        <dbReference type="PROSITE-ProRule" id="PRU00706"/>
    </source>
</evidence>
<keyword evidence="5" id="KW-0206">Cytoskeleton</keyword>
<evidence type="ECO:0000313" key="14">
    <source>
        <dbReference type="EMBL" id="CAG9327550.1"/>
    </source>
</evidence>
<dbReference type="SMART" id="SM00676">
    <property type="entry name" value="DM10"/>
    <property type="match status" value="1"/>
</dbReference>
<dbReference type="PROSITE" id="PS51374">
    <property type="entry name" value="NDPK_LIKE"/>
    <property type="match status" value="2"/>
</dbReference>
<dbReference type="InterPro" id="IPR006602">
    <property type="entry name" value="DM10_dom"/>
</dbReference>
<dbReference type="EC" id="2.7.4.6" evidence="11"/>
<organism evidence="14 15">
    <name type="scientific">Blepharisma stoltei</name>
    <dbReference type="NCBI Taxonomy" id="1481888"/>
    <lineage>
        <taxon>Eukaryota</taxon>
        <taxon>Sar</taxon>
        <taxon>Alveolata</taxon>
        <taxon>Ciliophora</taxon>
        <taxon>Postciliodesmatophora</taxon>
        <taxon>Heterotrichea</taxon>
        <taxon>Heterotrichida</taxon>
        <taxon>Blepharismidae</taxon>
        <taxon>Blepharisma</taxon>
    </lineage>
</organism>
<dbReference type="SUPFAM" id="SSF54919">
    <property type="entry name" value="Nucleoside diphosphate kinase, NDK"/>
    <property type="match status" value="2"/>
</dbReference>
<evidence type="ECO:0000256" key="2">
    <source>
        <dbReference type="ARBA" id="ARBA00004245"/>
    </source>
</evidence>
<dbReference type="PROSITE" id="PS00469">
    <property type="entry name" value="NDPK"/>
    <property type="match status" value="1"/>
</dbReference>
<evidence type="ECO:0000256" key="4">
    <source>
        <dbReference type="ARBA" id="ARBA00022801"/>
    </source>
</evidence>
<dbReference type="InterPro" id="IPR023005">
    <property type="entry name" value="Nucleoside_diP_kinase_AS"/>
</dbReference>